<dbReference type="InterPro" id="IPR015943">
    <property type="entry name" value="WD40/YVTN_repeat-like_dom_sf"/>
</dbReference>
<dbReference type="SMART" id="SM00089">
    <property type="entry name" value="PKD"/>
    <property type="match status" value="2"/>
</dbReference>
<dbReference type="SUPFAM" id="SSF51004">
    <property type="entry name" value="C-terminal (heme d1) domain of cytochrome cd1-nitrite reductase"/>
    <property type="match status" value="1"/>
</dbReference>
<accession>A0A1H2A0V3</accession>
<keyword evidence="3" id="KW-1185">Reference proteome</keyword>
<dbReference type="InterPro" id="IPR035986">
    <property type="entry name" value="PKD_dom_sf"/>
</dbReference>
<proteinExistence type="predicted"/>
<dbReference type="STRING" id="652787.SAMN05216490_3334"/>
<dbReference type="InterPro" id="IPR022409">
    <property type="entry name" value="PKD/Chitinase_dom"/>
</dbReference>
<dbReference type="Pfam" id="PF17517">
    <property type="entry name" value="IgGFc_binding"/>
    <property type="match status" value="1"/>
</dbReference>
<dbReference type="InterPro" id="IPR041286">
    <property type="entry name" value="MBG_2"/>
</dbReference>
<dbReference type="InterPro" id="IPR013783">
    <property type="entry name" value="Ig-like_fold"/>
</dbReference>
<sequence>MGIYKRAAAIVIVFTCYCLYGYSQGTTSMGTEFWTAYMANTNPPGTSTGSQMDLYITSNVNTSGTVTFSDGNTPTPFTVTANKVTVLTMPASTYISSQGTFNEGIHITSLQPIAIYAHIFANESSGATLLLPVNAMGKDYYSINYTQKANEVAYSTFMVIATEDNTTVEITPSVNLLDGTAANTPFTITLKKGQVYQGLANKDLSGTRIRSISSGSGPCTKIAVFSGSSRIEIGCNASQISSDNLFQQVYPTASWGENYITVPLAGRSYDVFRIILSNPATNVQVNGKAVAANLFVNGFYYEFNATTPQVITADQPIQVVQYAVTQFDTESCGTDENDIGDPEMIFLTPIEQTVNNVTLFSTSNYKILHSYINVTIKTSDVPTFRFDGQNYASAFTRVPGDESYSYAQLPAASGTHTLIAANGFNAIAYGFGQAESYGYAAGANLQNLNTNITLQNPQNNTLQVNGCTDVNYNLELTVPYKITSITWDLQDGSTPYQQNNPVIASTTQNGSQTIYHYLYSKGPINFNSGDHTVIATVFDPSTDECGSTQQIQVDFKITDPPVAKFDVDNTQLDYATTFIDQSTSTATIESWAWDFGDGQTSFLENPTNLYAKPGKYTVTLTVTDVNGCSSVYQKTIFVPIVATVVKGSIGACAGSASASPNIEQFTVSGSGLSDNIVAAAPANFEISFSPNTGYSSGLIINQSNGTVNNIVVYVRSIATAPVGNIAGDVTLTSTGVTGQKVAVTGIVNELPSVNAVAPQKITSGELSQPVNFTGTSNGFTWVNDTPGIGLPASGIGNISAFTAINNTKNPIVATLKVTPMSLTIAYIANANANSVSVINTVTNEVEASIPVGLYPQGVTVSPDGSKVYVSNYLGNNVSVISTYTNTVVATITVGITPFGMAVSPDGSRLYVTNTLANDIVVVNTATSKIEATITVGSRPVGLAISADGSRVYVTNSDPTANSVSVVNTATNSVIATIPVGTSQGGIILSPDGSLLYVVNTGSNALLIINTATNTITSTIQVGTYPFGISMTPDGKRLYITDSQANVVSVVNTVTNTVIATIPVGTDPFGVDVSPDGAQVYVANNGTNTVSIINTANNTVSKVLQTEPGPSSFGKFIVAGTGCTGPPATFTITVDPSNIVITANGNLPPLSTNYGIPSSSGSFTVSGDNLKERILVTPPQGFEVSTDDIHFSNTVTVGAAGNVASTTVYVRLTATTPVNSYSGNIVLSSTGAGSANVLATGAVLPAPLTIKADNKTRTFGTANPPLTATYTGFVNNETAAKLAIQPLITTTAIITSPIGEYPITASGAESPNYTISYLPGILNVVAAGLVIPNTFTPNGDGINDTWNIRYIENYPNCTVNIFNRYGTKLFTSVGYPIPWNGKYNGTNLPVGTYYYIINPGNGQDTVSGYVAIIR</sequence>
<dbReference type="CDD" id="cd00146">
    <property type="entry name" value="PKD"/>
    <property type="match status" value="1"/>
</dbReference>
<evidence type="ECO:0000313" key="2">
    <source>
        <dbReference type="EMBL" id="SDT39645.1"/>
    </source>
</evidence>
<dbReference type="Pfam" id="PF18676">
    <property type="entry name" value="MBG_2"/>
    <property type="match status" value="1"/>
</dbReference>
<dbReference type="Gene3D" id="2.60.40.10">
    <property type="entry name" value="Immunoglobulins"/>
    <property type="match status" value="1"/>
</dbReference>
<evidence type="ECO:0000259" key="1">
    <source>
        <dbReference type="PROSITE" id="PS50093"/>
    </source>
</evidence>
<dbReference type="PANTHER" id="PTHR47197:SF3">
    <property type="entry name" value="DIHYDRO-HEME D1 DEHYDROGENASE"/>
    <property type="match status" value="1"/>
</dbReference>
<dbReference type="EMBL" id="LT629740">
    <property type="protein sequence ID" value="SDT39645.1"/>
    <property type="molecule type" value="Genomic_DNA"/>
</dbReference>
<dbReference type="Pfam" id="PF13585">
    <property type="entry name" value="CHU_C"/>
    <property type="match status" value="1"/>
</dbReference>
<dbReference type="NCBIfam" id="TIGR04131">
    <property type="entry name" value="Bac_Flav_CTERM"/>
    <property type="match status" value="1"/>
</dbReference>
<dbReference type="Gene3D" id="3.30.160.710">
    <property type="match status" value="1"/>
</dbReference>
<dbReference type="PANTHER" id="PTHR47197">
    <property type="entry name" value="PROTEIN NIRF"/>
    <property type="match status" value="1"/>
</dbReference>
<reference evidence="2 3" key="1">
    <citation type="submission" date="2016-10" db="EMBL/GenBank/DDBJ databases">
        <authorList>
            <person name="de Groot N.N."/>
        </authorList>
    </citation>
    <scope>NUCLEOTIDE SEQUENCE [LARGE SCALE GENOMIC DNA]</scope>
    <source>
        <strain evidence="2 3">MP1X4</strain>
    </source>
</reference>
<dbReference type="Proteomes" id="UP000199679">
    <property type="component" value="Chromosome I"/>
</dbReference>
<dbReference type="InterPro" id="IPR011048">
    <property type="entry name" value="Haem_d1_sf"/>
</dbReference>
<evidence type="ECO:0000313" key="3">
    <source>
        <dbReference type="Proteomes" id="UP000199679"/>
    </source>
</evidence>
<organism evidence="2 3">
    <name type="scientific">Mucilaginibacter mallensis</name>
    <dbReference type="NCBI Taxonomy" id="652787"/>
    <lineage>
        <taxon>Bacteria</taxon>
        <taxon>Pseudomonadati</taxon>
        <taxon>Bacteroidota</taxon>
        <taxon>Sphingobacteriia</taxon>
        <taxon>Sphingobacteriales</taxon>
        <taxon>Sphingobacteriaceae</taxon>
        <taxon>Mucilaginibacter</taxon>
    </lineage>
</organism>
<dbReference type="InterPro" id="IPR035234">
    <property type="entry name" value="IgGFc-bd_N"/>
</dbReference>
<dbReference type="NCBIfam" id="TIGR02276">
    <property type="entry name" value="beta_rpt_yvtn"/>
    <property type="match status" value="7"/>
</dbReference>
<dbReference type="InterPro" id="IPR051200">
    <property type="entry name" value="Host-pathogen_enzymatic-act"/>
</dbReference>
<dbReference type="PROSITE" id="PS50093">
    <property type="entry name" value="PKD"/>
    <property type="match status" value="1"/>
</dbReference>
<dbReference type="InterPro" id="IPR011964">
    <property type="entry name" value="YVTN_b-propeller_repeat"/>
</dbReference>
<protein>
    <submittedName>
        <fullName evidence="2">Gliding motility-associated C-terminal domain-containing protein</fullName>
    </submittedName>
</protein>
<feature type="domain" description="PKD" evidence="1">
    <location>
        <begin position="577"/>
        <end position="643"/>
    </location>
</feature>
<gene>
    <name evidence="2" type="ORF">SAMN05216490_3334</name>
</gene>
<dbReference type="InterPro" id="IPR026341">
    <property type="entry name" value="T9SS_type_B"/>
</dbReference>
<dbReference type="InterPro" id="IPR000601">
    <property type="entry name" value="PKD_dom"/>
</dbReference>
<dbReference type="SUPFAM" id="SSF49299">
    <property type="entry name" value="PKD domain"/>
    <property type="match status" value="1"/>
</dbReference>
<dbReference type="Pfam" id="PF18911">
    <property type="entry name" value="PKD_4"/>
    <property type="match status" value="1"/>
</dbReference>
<name>A0A1H2A0V3_MUCMA</name>
<dbReference type="Gene3D" id="2.130.10.10">
    <property type="entry name" value="YVTN repeat-like/Quinoprotein amine dehydrogenase"/>
    <property type="match status" value="2"/>
</dbReference>